<dbReference type="Pfam" id="PF02518">
    <property type="entry name" value="HATPase_c"/>
    <property type="match status" value="1"/>
</dbReference>
<dbReference type="InterPro" id="IPR036890">
    <property type="entry name" value="HATPase_C_sf"/>
</dbReference>
<evidence type="ECO:0000256" key="1">
    <source>
        <dbReference type="ARBA" id="ARBA00000085"/>
    </source>
</evidence>
<dbReference type="InterPro" id="IPR005467">
    <property type="entry name" value="His_kinase_dom"/>
</dbReference>
<dbReference type="PROSITE" id="PS50109">
    <property type="entry name" value="HIS_KIN"/>
    <property type="match status" value="1"/>
</dbReference>
<reference evidence="8 9" key="1">
    <citation type="submission" date="2020-05" db="EMBL/GenBank/DDBJ databases">
        <title>Description of Pedobacter foliorum sp. nov.</title>
        <authorList>
            <person name="Qi S."/>
            <person name="Carlier A."/>
            <person name="Cnockaert M."/>
            <person name="Vandamme P."/>
        </authorList>
    </citation>
    <scope>NUCLEOTIDE SEQUENCE [LARGE SCALE GENOMIC DNA]</scope>
    <source>
        <strain evidence="8 9">LMG 31300</strain>
    </source>
</reference>
<dbReference type="Gene3D" id="1.25.40.10">
    <property type="entry name" value="Tetratricopeptide repeat domain"/>
    <property type="match status" value="2"/>
</dbReference>
<feature type="transmembrane region" description="Helical" evidence="6">
    <location>
        <begin position="445"/>
        <end position="463"/>
    </location>
</feature>
<dbReference type="InterPro" id="IPR003594">
    <property type="entry name" value="HATPase_dom"/>
</dbReference>
<dbReference type="InterPro" id="IPR011990">
    <property type="entry name" value="TPR-like_helical_dom_sf"/>
</dbReference>
<evidence type="ECO:0000256" key="5">
    <source>
        <dbReference type="ARBA" id="ARBA00023012"/>
    </source>
</evidence>
<keyword evidence="5" id="KW-0902">Two-component regulatory system</keyword>
<name>A0ABX2DGI9_9SPHI</name>
<dbReference type="InterPro" id="IPR019734">
    <property type="entry name" value="TPR_rpt"/>
</dbReference>
<comment type="caution">
    <text evidence="8">The sequence shown here is derived from an EMBL/GenBank/DDBJ whole genome shotgun (WGS) entry which is preliminary data.</text>
</comment>
<protein>
    <recommendedName>
        <fullName evidence="2">histidine kinase</fullName>
        <ecNumber evidence="2">2.7.13.3</ecNumber>
    </recommendedName>
</protein>
<accession>A0ABX2DGI9</accession>
<feature type="domain" description="Histidine kinase" evidence="7">
    <location>
        <begin position="483"/>
        <end position="675"/>
    </location>
</feature>
<keyword evidence="6" id="KW-0472">Membrane</keyword>
<evidence type="ECO:0000313" key="8">
    <source>
        <dbReference type="EMBL" id="NQX33147.1"/>
    </source>
</evidence>
<dbReference type="EC" id="2.7.13.3" evidence="2"/>
<dbReference type="SUPFAM" id="SSF55874">
    <property type="entry name" value="ATPase domain of HSP90 chaperone/DNA topoisomerase II/histidine kinase"/>
    <property type="match status" value="1"/>
</dbReference>
<evidence type="ECO:0000256" key="4">
    <source>
        <dbReference type="ARBA" id="ARBA00022777"/>
    </source>
</evidence>
<evidence type="ECO:0000259" key="7">
    <source>
        <dbReference type="PROSITE" id="PS50109"/>
    </source>
</evidence>
<organism evidence="8 9">
    <name type="scientific">Pedobacter boryungensis</name>
    <dbReference type="NCBI Taxonomy" id="869962"/>
    <lineage>
        <taxon>Bacteria</taxon>
        <taxon>Pseudomonadati</taxon>
        <taxon>Bacteroidota</taxon>
        <taxon>Sphingobacteriia</taxon>
        <taxon>Sphingobacteriales</taxon>
        <taxon>Sphingobacteriaceae</taxon>
        <taxon>Pedobacter</taxon>
    </lineage>
</organism>
<dbReference type="SUPFAM" id="SSF48452">
    <property type="entry name" value="TPR-like"/>
    <property type="match status" value="2"/>
</dbReference>
<dbReference type="PANTHER" id="PTHR24421:SF10">
    <property type="entry name" value="NITRATE_NITRITE SENSOR PROTEIN NARQ"/>
    <property type="match status" value="1"/>
</dbReference>
<evidence type="ECO:0000256" key="2">
    <source>
        <dbReference type="ARBA" id="ARBA00012438"/>
    </source>
</evidence>
<dbReference type="SMART" id="SM00387">
    <property type="entry name" value="HATPase_c"/>
    <property type="match status" value="1"/>
</dbReference>
<evidence type="ECO:0000256" key="6">
    <source>
        <dbReference type="SAM" id="Phobius"/>
    </source>
</evidence>
<keyword evidence="4" id="KW-0418">Kinase</keyword>
<dbReference type="RefSeq" id="WP_173273976.1">
    <property type="nucleotide sequence ID" value="NZ_JABMKV010000005.1"/>
</dbReference>
<dbReference type="Gene3D" id="3.30.565.10">
    <property type="entry name" value="Histidine kinase-like ATPase, C-terminal domain"/>
    <property type="match status" value="1"/>
</dbReference>
<dbReference type="PANTHER" id="PTHR24421">
    <property type="entry name" value="NITRATE/NITRITE SENSOR PROTEIN NARX-RELATED"/>
    <property type="match status" value="1"/>
</dbReference>
<dbReference type="SMART" id="SM00028">
    <property type="entry name" value="TPR"/>
    <property type="match status" value="5"/>
</dbReference>
<gene>
    <name evidence="8" type="ORF">HQN85_15525</name>
</gene>
<evidence type="ECO:0000313" key="9">
    <source>
        <dbReference type="Proteomes" id="UP000762110"/>
    </source>
</evidence>
<dbReference type="InterPro" id="IPR050482">
    <property type="entry name" value="Sensor_HK_TwoCompSys"/>
</dbReference>
<dbReference type="CDD" id="cd16917">
    <property type="entry name" value="HATPase_UhpB-NarQ-NarX-like"/>
    <property type="match status" value="1"/>
</dbReference>
<sequence length="701" mass="80503">MNFRFILTVVLICFSGFFLPCFAQHELIDSLKIVISRNTKDADQVNALNKLSTEYSRLDIKRAKQLLYQSISLNKSLNRADLLSYAYSHLAALLASTGKVDSANMYLSLLKSLSEQTKNTYANTAKGYYNYTAGLLLKQQGNYRAAIPYMNLGLKYFTADGDLSAIAAQHMSIGNTYIKLFEFKKALDAHLSSLRLFTKAGNKRGVSFSYQNIATDFYSMKMYAQALPYAKKAMELKTQLKDKRGIAGAAIGLGNAYEGLMDDKLALDYYKQALKVLRSLNLPQDEAELQVMIGNYYSRKNNFIQAKSSYERSLELATLAKDSSLIRSAEAKIASVNKSPSLNDEQILLRALHAASRDGDKSMEIDIYRYLSDYYSQKGQYKQALHYKNVYLEVSDKVHNNSLLLQLKSMEEQFRRERNIQEIAILKKDREINQVRLQKEKNLKFSAFVIVFLLLIILYVWIANQRARNMLQMQKLRDELSRDLHDDIGSRLTNIQFLTHISHQSDIDEKQKNMNLGNIRQEILASTQALDEIVWSMKTSPEDMDSLTVRIRRYTGILFEDDSIRVNIHIKENFPDDRIYHETQRDLFLMFKEILNNIIKHAHAHIVNIDLSYAKGRLYLKIIDNGVGFDASKISSKRNGLSNLKSRAEKWNGSFEIKSSPGMGTQALFIIPYNRISFRGFLNQLNRYNRSFLQRLNLSKD</sequence>
<dbReference type="EMBL" id="JABMKV010000005">
    <property type="protein sequence ID" value="NQX33147.1"/>
    <property type="molecule type" value="Genomic_DNA"/>
</dbReference>
<keyword evidence="3" id="KW-0808">Transferase</keyword>
<keyword evidence="9" id="KW-1185">Reference proteome</keyword>
<comment type="catalytic activity">
    <reaction evidence="1">
        <text>ATP + protein L-histidine = ADP + protein N-phospho-L-histidine.</text>
        <dbReference type="EC" id="2.7.13.3"/>
    </reaction>
</comment>
<dbReference type="Pfam" id="PF13424">
    <property type="entry name" value="TPR_12"/>
    <property type="match status" value="1"/>
</dbReference>
<keyword evidence="6" id="KW-0812">Transmembrane</keyword>
<proteinExistence type="predicted"/>
<dbReference type="Proteomes" id="UP000762110">
    <property type="component" value="Unassembled WGS sequence"/>
</dbReference>
<evidence type="ECO:0000256" key="3">
    <source>
        <dbReference type="ARBA" id="ARBA00022679"/>
    </source>
</evidence>
<keyword evidence="6" id="KW-1133">Transmembrane helix</keyword>